<dbReference type="AlphaFoldDB" id="D3B4Z1"/>
<comment type="caution">
    <text evidence="1">The sequence shown here is derived from an EMBL/GenBank/DDBJ whole genome shotgun (WGS) entry which is preliminary data.</text>
</comment>
<accession>D3B4Z1</accession>
<reference evidence="1 2" key="1">
    <citation type="journal article" date="2011" name="Genome Res.">
        <title>Phylogeny-wide analysis of social amoeba genomes highlights ancient origins for complex intercellular communication.</title>
        <authorList>
            <person name="Heidel A.J."/>
            <person name="Lawal H.M."/>
            <person name="Felder M."/>
            <person name="Schilde C."/>
            <person name="Helps N.R."/>
            <person name="Tunggal B."/>
            <person name="Rivero F."/>
            <person name="John U."/>
            <person name="Schleicher M."/>
            <person name="Eichinger L."/>
            <person name="Platzer M."/>
            <person name="Noegel A.A."/>
            <person name="Schaap P."/>
            <person name="Gloeckner G."/>
        </authorList>
    </citation>
    <scope>NUCLEOTIDE SEQUENCE [LARGE SCALE GENOMIC DNA]</scope>
    <source>
        <strain evidence="2">ATCC 26659 / Pp 5 / PN500</strain>
    </source>
</reference>
<sequence length="64" mass="7627">MIRSLGHNNEHIKEIYIRLSVQLLLLKSTNQQHRHDLFVVDDNDIIRQSINQSISMLIKYNLQQ</sequence>
<name>D3B4Z1_HETP5</name>
<evidence type="ECO:0000313" key="2">
    <source>
        <dbReference type="Proteomes" id="UP000001396"/>
    </source>
</evidence>
<evidence type="ECO:0000313" key="1">
    <source>
        <dbReference type="EMBL" id="EFA84389.1"/>
    </source>
</evidence>
<dbReference type="EMBL" id="ADBJ01000010">
    <property type="protein sequence ID" value="EFA84389.1"/>
    <property type="molecule type" value="Genomic_DNA"/>
</dbReference>
<keyword evidence="2" id="KW-1185">Reference proteome</keyword>
<gene>
    <name evidence="1" type="ORF">PPL_03467</name>
</gene>
<organism evidence="1 2">
    <name type="scientific">Heterostelium pallidum (strain ATCC 26659 / Pp 5 / PN500)</name>
    <name type="common">Cellular slime mold</name>
    <name type="synonym">Polysphondylium pallidum</name>
    <dbReference type="NCBI Taxonomy" id="670386"/>
    <lineage>
        <taxon>Eukaryota</taxon>
        <taxon>Amoebozoa</taxon>
        <taxon>Evosea</taxon>
        <taxon>Eumycetozoa</taxon>
        <taxon>Dictyostelia</taxon>
        <taxon>Acytosteliales</taxon>
        <taxon>Acytosteliaceae</taxon>
        <taxon>Heterostelium</taxon>
    </lineage>
</organism>
<proteinExistence type="predicted"/>
<dbReference type="Proteomes" id="UP000001396">
    <property type="component" value="Unassembled WGS sequence"/>
</dbReference>
<dbReference type="RefSeq" id="XP_020436503.1">
    <property type="nucleotide sequence ID" value="XM_020574431.1"/>
</dbReference>
<protein>
    <submittedName>
        <fullName evidence="1">Uncharacterized protein</fullName>
    </submittedName>
</protein>
<dbReference type="GeneID" id="31358987"/>
<dbReference type="InParanoid" id="D3B4Z1"/>